<comment type="caution">
    <text evidence="3">The sequence shown here is derived from an EMBL/GenBank/DDBJ whole genome shotgun (WGS) entry which is preliminary data.</text>
</comment>
<name>A0ABS9I7Y3_9PSED</name>
<dbReference type="PANTHER" id="PTHR43364">
    <property type="entry name" value="NADH-SPECIFIC METHYLGLYOXAL REDUCTASE-RELATED"/>
    <property type="match status" value="1"/>
</dbReference>
<dbReference type="CDD" id="cd19079">
    <property type="entry name" value="AKR_EcYajO-like"/>
    <property type="match status" value="1"/>
</dbReference>
<dbReference type="InterPro" id="IPR023210">
    <property type="entry name" value="NADP_OxRdtase_dom"/>
</dbReference>
<organism evidence="3 4">
    <name type="scientific">Pseudomonas petrae</name>
    <dbReference type="NCBI Taxonomy" id="2912190"/>
    <lineage>
        <taxon>Bacteria</taxon>
        <taxon>Pseudomonadati</taxon>
        <taxon>Pseudomonadota</taxon>
        <taxon>Gammaproteobacteria</taxon>
        <taxon>Pseudomonadales</taxon>
        <taxon>Pseudomonadaceae</taxon>
        <taxon>Pseudomonas</taxon>
    </lineage>
</organism>
<sequence>MKFVKLGSTGLDVSRLCLGCMTFGDPDAGTHPWTLDENASRPIIKHAVEQGINFFDTANSYSAGTSEVIVGKLLKEFTRREETVIATKVFFPANMWEGSKRPNEQGLSRKAIMANIDASLTRLGTDYVDLYQIHRWDYHTPIEETMEALNDVVRAGKARYIGASSMFAWQFAKAQQVAAAHGWSRFVSMQNYLNLVYREEQREMIPLCLDQGVGLMPWSPMARGRLTRPHGQQTERTRTDISGQSFYEATEAEDGRVIDVVEQIAGERGVPMAQVALAWVLAQRGVSAPIVGASRPHHLDDAIAALDLVLSDDEVKRLEAPYVPHAVTGFA</sequence>
<keyword evidence="1" id="KW-0560">Oxidoreductase</keyword>
<accession>A0ABS9I7Y3</accession>
<dbReference type="PANTHER" id="PTHR43364:SF4">
    <property type="entry name" value="NAD(P)-LINKED OXIDOREDUCTASE SUPERFAMILY PROTEIN"/>
    <property type="match status" value="1"/>
</dbReference>
<protein>
    <submittedName>
        <fullName evidence="3">Aldo/keto reductase</fullName>
    </submittedName>
</protein>
<gene>
    <name evidence="3" type="ORF">L4G47_13090</name>
</gene>
<dbReference type="Pfam" id="PF00248">
    <property type="entry name" value="Aldo_ket_red"/>
    <property type="match status" value="1"/>
</dbReference>
<keyword evidence="4" id="KW-1185">Reference proteome</keyword>
<dbReference type="Gene3D" id="3.20.20.100">
    <property type="entry name" value="NADP-dependent oxidoreductase domain"/>
    <property type="match status" value="1"/>
</dbReference>
<dbReference type="RefSeq" id="WP_237252538.1">
    <property type="nucleotide sequence ID" value="NZ_JAKJXE010000002.1"/>
</dbReference>
<evidence type="ECO:0000259" key="2">
    <source>
        <dbReference type="Pfam" id="PF00248"/>
    </source>
</evidence>
<evidence type="ECO:0000256" key="1">
    <source>
        <dbReference type="ARBA" id="ARBA00023002"/>
    </source>
</evidence>
<dbReference type="Proteomes" id="UP001162905">
    <property type="component" value="Unassembled WGS sequence"/>
</dbReference>
<evidence type="ECO:0000313" key="3">
    <source>
        <dbReference type="EMBL" id="MCF7543156.1"/>
    </source>
</evidence>
<dbReference type="SUPFAM" id="SSF51430">
    <property type="entry name" value="NAD(P)-linked oxidoreductase"/>
    <property type="match status" value="1"/>
</dbReference>
<evidence type="ECO:0000313" key="4">
    <source>
        <dbReference type="Proteomes" id="UP001162905"/>
    </source>
</evidence>
<dbReference type="InterPro" id="IPR050523">
    <property type="entry name" value="AKR_Detox_Biosynth"/>
</dbReference>
<feature type="domain" description="NADP-dependent oxidoreductase" evidence="2">
    <location>
        <begin position="15"/>
        <end position="320"/>
    </location>
</feature>
<reference evidence="3" key="1">
    <citation type="submission" date="2022-01" db="EMBL/GenBank/DDBJ databases">
        <title>Pseudomonas sp. nov. isolated from Antarctic regolith.</title>
        <authorList>
            <person name="Novakova D."/>
            <person name="Sedlar K."/>
        </authorList>
    </citation>
    <scope>NUCLEOTIDE SEQUENCE</scope>
    <source>
        <strain evidence="3">P2647</strain>
    </source>
</reference>
<proteinExistence type="predicted"/>
<dbReference type="InterPro" id="IPR036812">
    <property type="entry name" value="NAD(P)_OxRdtase_dom_sf"/>
</dbReference>
<dbReference type="EMBL" id="JAKJXH010000012">
    <property type="protein sequence ID" value="MCF7543156.1"/>
    <property type="molecule type" value="Genomic_DNA"/>
</dbReference>